<dbReference type="InterPro" id="IPR000086">
    <property type="entry name" value="NUDIX_hydrolase_dom"/>
</dbReference>
<dbReference type="PROSITE" id="PS00893">
    <property type="entry name" value="NUDIX_BOX"/>
    <property type="match status" value="1"/>
</dbReference>
<sequence length="298" mass="32426">MTMFFDVPATGFCGGTLDRADEIRRDPAALIAMRARPDARWLVLDGLNPVIKPGDNPAILWAYRSDLPHDALSVFLGMAPEGPRFAAAAPSDVLVRDFGGKLLDPRAAGAILPAGDAAMVAQGRSLIDWHQRHGFCAVCGAPTTLAKGGWSRSCSACGAEHFPRVDPVVIMLAVKDGHALIGRQPRFPKRFLSALAGFVEPGESLEEAVRRELWEEAGIRTGRVRYLASQPWPFPSSLMIACFAEAEGFEVRLDEEELEEVRWVTRQEVRAALAGEGDWLAPPPLAIAHTLLKAWAQD</sequence>
<evidence type="ECO:0000256" key="2">
    <source>
        <dbReference type="ARBA" id="ARBA00001947"/>
    </source>
</evidence>
<comment type="catalytic activity">
    <reaction evidence="9">
        <text>a 5'-end NAD(+)-phospho-ribonucleoside in mRNA + H2O = a 5'-end phospho-adenosine-phospho-ribonucleoside in mRNA + beta-nicotinamide D-ribonucleotide + 2 H(+)</text>
        <dbReference type="Rhea" id="RHEA:60876"/>
        <dbReference type="Rhea" id="RHEA-COMP:15698"/>
        <dbReference type="Rhea" id="RHEA-COMP:15719"/>
        <dbReference type="ChEBI" id="CHEBI:14649"/>
        <dbReference type="ChEBI" id="CHEBI:15377"/>
        <dbReference type="ChEBI" id="CHEBI:15378"/>
        <dbReference type="ChEBI" id="CHEBI:144029"/>
        <dbReference type="ChEBI" id="CHEBI:144051"/>
    </reaction>
    <physiologicalReaction direction="left-to-right" evidence="9">
        <dbReference type="Rhea" id="RHEA:60877"/>
    </physiologicalReaction>
</comment>
<keyword evidence="8" id="KW-0520">NAD</keyword>
<keyword evidence="12" id="KW-1185">Reference proteome</keyword>
<gene>
    <name evidence="11" type="ORF">CHU93_00790</name>
</gene>
<keyword evidence="7" id="KW-0460">Magnesium</keyword>
<dbReference type="SUPFAM" id="SSF55811">
    <property type="entry name" value="Nudix"/>
    <property type="match status" value="1"/>
</dbReference>
<proteinExistence type="inferred from homology"/>
<dbReference type="PROSITE" id="PS51462">
    <property type="entry name" value="NUDIX"/>
    <property type="match status" value="1"/>
</dbReference>
<dbReference type="NCBIfam" id="NF001299">
    <property type="entry name" value="PRK00241.1"/>
    <property type="match status" value="1"/>
</dbReference>
<dbReference type="Pfam" id="PF09297">
    <property type="entry name" value="Zn_ribbon_NUD"/>
    <property type="match status" value="1"/>
</dbReference>
<dbReference type="PANTHER" id="PTHR42904:SF6">
    <property type="entry name" value="NAD-CAPPED RNA HYDROLASE NUDT12"/>
    <property type="match status" value="1"/>
</dbReference>
<dbReference type="RefSeq" id="WP_094472321.1">
    <property type="nucleotide sequence ID" value="NZ_NOXT01000040.1"/>
</dbReference>
<comment type="cofactor">
    <cofactor evidence="1">
        <name>Mg(2+)</name>
        <dbReference type="ChEBI" id="CHEBI:18420"/>
    </cofactor>
</comment>
<dbReference type="InterPro" id="IPR015375">
    <property type="entry name" value="NADH_PPase-like_N"/>
</dbReference>
<comment type="similarity">
    <text evidence="3">Belongs to the Nudix hydrolase family. NudC subfamily.</text>
</comment>
<dbReference type="Pfam" id="PF09296">
    <property type="entry name" value="NUDIX-like"/>
    <property type="match status" value="1"/>
</dbReference>
<dbReference type="InterPro" id="IPR015797">
    <property type="entry name" value="NUDIX_hydrolase-like_dom_sf"/>
</dbReference>
<dbReference type="AlphaFoldDB" id="A0A255Z5P6"/>
<keyword evidence="5" id="KW-0479">Metal-binding</keyword>
<dbReference type="GO" id="GO:0005829">
    <property type="term" value="C:cytosol"/>
    <property type="evidence" value="ECO:0007669"/>
    <property type="project" value="TreeGrafter"/>
</dbReference>
<dbReference type="GO" id="GO:0006742">
    <property type="term" value="P:NADP+ catabolic process"/>
    <property type="evidence" value="ECO:0007669"/>
    <property type="project" value="TreeGrafter"/>
</dbReference>
<evidence type="ECO:0000256" key="5">
    <source>
        <dbReference type="ARBA" id="ARBA00022723"/>
    </source>
</evidence>
<dbReference type="InterPro" id="IPR050241">
    <property type="entry name" value="NAD-cap_RNA_hydrolase_NudC"/>
</dbReference>
<name>A0A255Z5P6_9SPHN</name>
<evidence type="ECO:0000256" key="7">
    <source>
        <dbReference type="ARBA" id="ARBA00022842"/>
    </source>
</evidence>
<dbReference type="Pfam" id="PF00293">
    <property type="entry name" value="NUDIX"/>
    <property type="match status" value="1"/>
</dbReference>
<reference evidence="11 12" key="1">
    <citation type="submission" date="2017-07" db="EMBL/GenBank/DDBJ databases">
        <title>Sandarakinorhabdus cyanobacteriorum sp. nov., a novel bacterium isolated from cyanobacterial aggregates in a eutrophic lake.</title>
        <authorList>
            <person name="Cai H."/>
        </authorList>
    </citation>
    <scope>NUCLEOTIDE SEQUENCE [LARGE SCALE GENOMIC DNA]</scope>
    <source>
        <strain evidence="11 12">TH057</strain>
    </source>
</reference>
<organism evidence="11 12">
    <name type="scientific">Sandarakinorhabdus cyanobacteriorum</name>
    <dbReference type="NCBI Taxonomy" id="1981098"/>
    <lineage>
        <taxon>Bacteria</taxon>
        <taxon>Pseudomonadati</taxon>
        <taxon>Pseudomonadota</taxon>
        <taxon>Alphaproteobacteria</taxon>
        <taxon>Sphingomonadales</taxon>
        <taxon>Sphingosinicellaceae</taxon>
        <taxon>Sandarakinorhabdus</taxon>
    </lineage>
</organism>
<evidence type="ECO:0000256" key="9">
    <source>
        <dbReference type="ARBA" id="ARBA00023679"/>
    </source>
</evidence>
<evidence type="ECO:0000256" key="1">
    <source>
        <dbReference type="ARBA" id="ARBA00001946"/>
    </source>
</evidence>
<evidence type="ECO:0000313" key="11">
    <source>
        <dbReference type="EMBL" id="OYQ36752.1"/>
    </source>
</evidence>
<dbReference type="PANTHER" id="PTHR42904">
    <property type="entry name" value="NUDIX HYDROLASE, NUDC SUBFAMILY"/>
    <property type="match status" value="1"/>
</dbReference>
<evidence type="ECO:0000256" key="3">
    <source>
        <dbReference type="ARBA" id="ARBA00009595"/>
    </source>
</evidence>
<dbReference type="GO" id="GO:0035529">
    <property type="term" value="F:NADH pyrophosphatase activity"/>
    <property type="evidence" value="ECO:0007669"/>
    <property type="project" value="TreeGrafter"/>
</dbReference>
<dbReference type="InterPro" id="IPR020084">
    <property type="entry name" value="NUDIX_hydrolase_CS"/>
</dbReference>
<evidence type="ECO:0000256" key="8">
    <source>
        <dbReference type="ARBA" id="ARBA00023027"/>
    </source>
</evidence>
<protein>
    <recommendedName>
        <fullName evidence="4">NAD(+) diphosphatase</fullName>
        <ecNumber evidence="4">3.6.1.22</ecNumber>
    </recommendedName>
</protein>
<dbReference type="InterPro" id="IPR049734">
    <property type="entry name" value="NudC-like_C"/>
</dbReference>
<evidence type="ECO:0000256" key="4">
    <source>
        <dbReference type="ARBA" id="ARBA00012381"/>
    </source>
</evidence>
<feature type="domain" description="Nudix hydrolase" evidence="10">
    <location>
        <begin position="163"/>
        <end position="286"/>
    </location>
</feature>
<dbReference type="Gene3D" id="3.90.79.10">
    <property type="entry name" value="Nucleoside Triphosphate Pyrophosphohydrolase"/>
    <property type="match status" value="1"/>
</dbReference>
<dbReference type="OrthoDB" id="9791656at2"/>
<dbReference type="CDD" id="cd03429">
    <property type="entry name" value="NUDIX_NADH_pyrophosphatase_Nudt13"/>
    <property type="match status" value="1"/>
</dbReference>
<accession>A0A255Z5P6</accession>
<dbReference type="GO" id="GO:0019677">
    <property type="term" value="P:NAD+ catabolic process"/>
    <property type="evidence" value="ECO:0007669"/>
    <property type="project" value="TreeGrafter"/>
</dbReference>
<evidence type="ECO:0000313" key="12">
    <source>
        <dbReference type="Proteomes" id="UP000216991"/>
    </source>
</evidence>
<keyword evidence="6" id="KW-0378">Hydrolase</keyword>
<evidence type="ECO:0000256" key="6">
    <source>
        <dbReference type="ARBA" id="ARBA00022801"/>
    </source>
</evidence>
<dbReference type="InterPro" id="IPR015376">
    <property type="entry name" value="Znr_NADH_PPase"/>
</dbReference>
<dbReference type="EC" id="3.6.1.22" evidence="4"/>
<evidence type="ECO:0000259" key="10">
    <source>
        <dbReference type="PROSITE" id="PS51462"/>
    </source>
</evidence>
<comment type="caution">
    <text evidence="11">The sequence shown here is derived from an EMBL/GenBank/DDBJ whole genome shotgun (WGS) entry which is preliminary data.</text>
</comment>
<dbReference type="Gene3D" id="3.90.79.20">
    <property type="match status" value="1"/>
</dbReference>
<dbReference type="GO" id="GO:0046872">
    <property type="term" value="F:metal ion binding"/>
    <property type="evidence" value="ECO:0007669"/>
    <property type="project" value="UniProtKB-KW"/>
</dbReference>
<dbReference type="Proteomes" id="UP000216991">
    <property type="component" value="Unassembled WGS sequence"/>
</dbReference>
<comment type="cofactor">
    <cofactor evidence="2">
        <name>Zn(2+)</name>
        <dbReference type="ChEBI" id="CHEBI:29105"/>
    </cofactor>
</comment>
<dbReference type="EMBL" id="NOXT01000040">
    <property type="protein sequence ID" value="OYQ36752.1"/>
    <property type="molecule type" value="Genomic_DNA"/>
</dbReference>